<sequence>MKRKYQEIEEEISKKPKVVVHKKREREYYNKHNQCAEYDEEDDVVETIKKGIIQKIKLQYNFVNIDKTKVPNYIL</sequence>
<organism evidence="1">
    <name type="scientific">viral metagenome</name>
    <dbReference type="NCBI Taxonomy" id="1070528"/>
    <lineage>
        <taxon>unclassified sequences</taxon>
        <taxon>metagenomes</taxon>
        <taxon>organismal metagenomes</taxon>
    </lineage>
</organism>
<protein>
    <submittedName>
        <fullName evidence="1">Uncharacterized protein</fullName>
    </submittedName>
</protein>
<proteinExistence type="predicted"/>
<evidence type="ECO:0000313" key="1">
    <source>
        <dbReference type="EMBL" id="QHT78704.1"/>
    </source>
</evidence>
<accession>A0A6C0HE43</accession>
<dbReference type="EMBL" id="MN739935">
    <property type="protein sequence ID" value="QHT78704.1"/>
    <property type="molecule type" value="Genomic_DNA"/>
</dbReference>
<reference evidence="1" key="1">
    <citation type="journal article" date="2020" name="Nature">
        <title>Giant virus diversity and host interactions through global metagenomics.</title>
        <authorList>
            <person name="Schulz F."/>
            <person name="Roux S."/>
            <person name="Paez-Espino D."/>
            <person name="Jungbluth S."/>
            <person name="Walsh D.A."/>
            <person name="Denef V.J."/>
            <person name="McMahon K.D."/>
            <person name="Konstantinidis K.T."/>
            <person name="Eloe-Fadrosh E.A."/>
            <person name="Kyrpides N.C."/>
            <person name="Woyke T."/>
        </authorList>
    </citation>
    <scope>NUCLEOTIDE SEQUENCE</scope>
    <source>
        <strain evidence="1">GVMAG-M-3300023179-92</strain>
    </source>
</reference>
<dbReference type="AlphaFoldDB" id="A0A6C0HE43"/>
<name>A0A6C0HE43_9ZZZZ</name>